<keyword evidence="4" id="KW-1185">Reference proteome</keyword>
<reference evidence="3" key="1">
    <citation type="submission" date="2023-05" db="EMBL/GenBank/DDBJ databases">
        <title>Cannabis rhizosphere genomes.</title>
        <authorList>
            <person name="Goff K.L."/>
        </authorList>
    </citation>
    <scope>NUCLEOTIDE SEQUENCE</scope>
    <source>
        <strain evidence="3">SPPC 2817</strain>
    </source>
</reference>
<organism evidence="3 4">
    <name type="scientific">Serratia bockelmannii</name>
    <dbReference type="NCBI Taxonomy" id="2703793"/>
    <lineage>
        <taxon>Bacteria</taxon>
        <taxon>Pseudomonadati</taxon>
        <taxon>Pseudomonadota</taxon>
        <taxon>Gammaproteobacteria</taxon>
        <taxon>Enterobacterales</taxon>
        <taxon>Yersiniaceae</taxon>
        <taxon>Serratia</taxon>
    </lineage>
</organism>
<accession>A0ABT8LV84</accession>
<proteinExistence type="predicted"/>
<feature type="transmembrane region" description="Helical" evidence="1">
    <location>
        <begin position="162"/>
        <end position="184"/>
    </location>
</feature>
<gene>
    <name evidence="3" type="ORF">QO199_21490</name>
</gene>
<dbReference type="RefSeq" id="WP_301481068.1">
    <property type="nucleotide sequence ID" value="NZ_JASMRX010000022.1"/>
</dbReference>
<sequence>MQGLSRTEALMPILSADDAQEEQIHIAYEPLTPSVIEDEKAQSYIEALNFACSRPDIRNIAVTGPYGAGKSSVLLTWEKAESNDFRMMTVSLADFEMQQASSGDTSVGDDKTDGDKADKKAAKAEEKTIEYSILQQLLYKEKKSVLPYSRLERISDVSAPQIAMMAASLLLILALTATGLLFLFPDYISAKLSLPKELSQFFLALPILARFGGAGIFLFFALFLALKKLHRTGVFDRRVSIDKVDVLKGAISTRPTAPSLLNVYIDEIVYFFEQTQYNVVIFEDLDRHNDGAIFIKLREINQLINNCLPADKPVRFIYAVRDNLFSTPESRTKFFDFVMPVIPVMDSENASEHFLGKFTLDELIQDGFRDCLARLALFIPDMRVMHNVANEFRLYRNIVNNGEDLKRLIALIAYKNLCAEDYHGIDQKKGLLYSIVTEYTSGKLREEYCTTLNTRMKKYHTELSVLQNEKVVSEKELRREMLYQYINEKTESTLYIIRNNGPQFNLENVIEDEDTFLSILSGNAFHIRTRVYGIDIAIVEKTTIESMKTEYEERCSIILKKSDGGITRLEENIKTLRYEIQNTFSYDLAFFINKMGSSGFIKWAIACVSPGHGDGAVLPDNAGQIDFLYFLLSHGYLSTDYMAYRSVFMPGNLSTEDNNFIRAVTAGRSPDETTNMPLSNIANTVVKLSGLGMLMRDNAWHPQILRHLMYNDKVSLKTILGMQVEPGAQERMVRLANEIFPRWEPTLQLKYIRLLVDGDGNLSTIIHQIGSLNDIEAQHTLLPLLLSLPALPWNVVSKRDREELQRLIDSHVNILAAISEDCAQTFCENLRNSDCRLTNIPLVQSNSVKKVLHSVAQEKLWVYSTSNLQNLCFSLIHEKENNSEPLRKKPLKTIKSLRIKNLEAYVYENISSFIRDIFIHSEERELIPDLLNSALVDWDDAECLIVSMKFTLEDVTVILNKENNETTETNHDRNLYSLLTHHNHITPLWNNAICLLDEDASVAADTFCEWLNINYALLPNEILPLTEVQLSQLLIKVVSSENISKDALVMVTKTFRLSLIKLPDSLPLNNAAVLVDQKWLAPTASVFEQLYQAFYEEGDGLTPLLYDLICIRPALLNGNYELVLFADEEFNQRITWLLLNGGKISDELCISILNWLWDKDEALFSDGPLLSLQTLTRLSVKLTSDRQKHALLIQCLKDGRAPRTFIRSVLRTFGHSDYAAFLIERSHRSIVYSDSMWHLATQLGKSEFIRPPKTTHESTRIRIEPLTNAEKD</sequence>
<keyword evidence="1" id="KW-0472">Membrane</keyword>
<dbReference type="Pfam" id="PF20693">
    <property type="entry name" value="YobI-ATPase"/>
    <property type="match status" value="1"/>
</dbReference>
<keyword evidence="1" id="KW-0812">Transmembrane</keyword>
<feature type="domain" description="YobI-like P-loop NTPase" evidence="2">
    <location>
        <begin position="44"/>
        <end position="433"/>
    </location>
</feature>
<dbReference type="EMBL" id="JASMRX010000022">
    <property type="protein sequence ID" value="MDN6881226.1"/>
    <property type="molecule type" value="Genomic_DNA"/>
</dbReference>
<protein>
    <submittedName>
        <fullName evidence="3">Pcar</fullName>
    </submittedName>
</protein>
<name>A0ABT8LV84_9GAMM</name>
<keyword evidence="1" id="KW-1133">Transmembrane helix</keyword>
<comment type="caution">
    <text evidence="3">The sequence shown here is derived from an EMBL/GenBank/DDBJ whole genome shotgun (WGS) entry which is preliminary data.</text>
</comment>
<dbReference type="Proteomes" id="UP001176500">
    <property type="component" value="Unassembled WGS sequence"/>
</dbReference>
<feature type="transmembrane region" description="Helical" evidence="1">
    <location>
        <begin position="204"/>
        <end position="226"/>
    </location>
</feature>
<dbReference type="InterPro" id="IPR048428">
    <property type="entry name" value="YobI-NTPase"/>
</dbReference>
<evidence type="ECO:0000256" key="1">
    <source>
        <dbReference type="SAM" id="Phobius"/>
    </source>
</evidence>
<evidence type="ECO:0000259" key="2">
    <source>
        <dbReference type="Pfam" id="PF20693"/>
    </source>
</evidence>
<evidence type="ECO:0000313" key="3">
    <source>
        <dbReference type="EMBL" id="MDN6881226.1"/>
    </source>
</evidence>
<evidence type="ECO:0000313" key="4">
    <source>
        <dbReference type="Proteomes" id="UP001176500"/>
    </source>
</evidence>